<dbReference type="AlphaFoldDB" id="A0A164H195"/>
<keyword evidence="1" id="KW-1133">Transmembrane helix</keyword>
<organism evidence="2 3">
    <name type="scientific">Nocardia terpenica</name>
    <dbReference type="NCBI Taxonomy" id="455432"/>
    <lineage>
        <taxon>Bacteria</taxon>
        <taxon>Bacillati</taxon>
        <taxon>Actinomycetota</taxon>
        <taxon>Actinomycetes</taxon>
        <taxon>Mycobacteriales</taxon>
        <taxon>Nocardiaceae</taxon>
        <taxon>Nocardia</taxon>
    </lineage>
</organism>
<name>A0A164H195_9NOCA</name>
<accession>A0A164H195</accession>
<evidence type="ECO:0000313" key="3">
    <source>
        <dbReference type="Proteomes" id="UP000076512"/>
    </source>
</evidence>
<evidence type="ECO:0000256" key="1">
    <source>
        <dbReference type="SAM" id="Phobius"/>
    </source>
</evidence>
<dbReference type="STRING" id="455432.AWN90_09250"/>
<feature type="transmembrane region" description="Helical" evidence="1">
    <location>
        <begin position="6"/>
        <end position="27"/>
    </location>
</feature>
<comment type="caution">
    <text evidence="2">The sequence shown here is derived from an EMBL/GenBank/DDBJ whole genome shotgun (WGS) entry which is preliminary data.</text>
</comment>
<keyword evidence="3" id="KW-1185">Reference proteome</keyword>
<protein>
    <recommendedName>
        <fullName evidence="4">DUF2746 domain-containing protein</fullName>
    </recommendedName>
</protein>
<evidence type="ECO:0000313" key="2">
    <source>
        <dbReference type="EMBL" id="KZM68117.1"/>
    </source>
</evidence>
<proteinExistence type="predicted"/>
<sequence>MPLVETVALSTATFLGGTGVSSFFSWLRTRRRAPMEDLRGEVSVAKDINDMALATLERVTAELDSVTGRLDRVEAAQEESVRELHRVTGLFREALGVLRVVIEAVREGQLPTLEMSEELRAEVEHGGAAP</sequence>
<reference evidence="2 3" key="1">
    <citation type="submission" date="2016-04" db="EMBL/GenBank/DDBJ databases">
        <authorList>
            <person name="Evans L.H."/>
            <person name="Alamgir A."/>
            <person name="Owens N."/>
            <person name="Weber N.D."/>
            <person name="Virtaneva K."/>
            <person name="Barbian K."/>
            <person name="Babar A."/>
            <person name="Rosenke K."/>
        </authorList>
    </citation>
    <scope>NUCLEOTIDE SEQUENCE [LARGE SCALE GENOMIC DNA]</scope>
    <source>
        <strain evidence="2 3">IFM 0406</strain>
    </source>
</reference>
<gene>
    <name evidence="2" type="ORF">AWN90_09250</name>
</gene>
<evidence type="ECO:0008006" key="4">
    <source>
        <dbReference type="Google" id="ProtNLM"/>
    </source>
</evidence>
<dbReference type="OrthoDB" id="4556027at2"/>
<keyword evidence="1" id="KW-0472">Membrane</keyword>
<dbReference type="EMBL" id="LWGR01000021">
    <property type="protein sequence ID" value="KZM68117.1"/>
    <property type="molecule type" value="Genomic_DNA"/>
</dbReference>
<dbReference type="RefSeq" id="WP_067579439.1">
    <property type="nucleotide sequence ID" value="NZ_JABMCZ010000002.1"/>
</dbReference>
<keyword evidence="1" id="KW-0812">Transmembrane</keyword>
<dbReference type="Proteomes" id="UP000076512">
    <property type="component" value="Unassembled WGS sequence"/>
</dbReference>